<evidence type="ECO:0000256" key="3">
    <source>
        <dbReference type="ARBA" id="ARBA00022898"/>
    </source>
</evidence>
<dbReference type="GO" id="GO:0016829">
    <property type="term" value="F:lyase activity"/>
    <property type="evidence" value="ECO:0007669"/>
    <property type="project" value="InterPro"/>
</dbReference>
<organism evidence="5 6">
    <name type="scientific">Luteipulveratus halotolerans</name>
    <dbReference type="NCBI Taxonomy" id="1631356"/>
    <lineage>
        <taxon>Bacteria</taxon>
        <taxon>Bacillati</taxon>
        <taxon>Actinomycetota</taxon>
        <taxon>Actinomycetes</taxon>
        <taxon>Micrococcales</taxon>
        <taxon>Dermacoccaceae</taxon>
        <taxon>Luteipulveratus</taxon>
    </lineage>
</organism>
<evidence type="ECO:0000256" key="1">
    <source>
        <dbReference type="ARBA" id="ARBA00001933"/>
    </source>
</evidence>
<dbReference type="InterPro" id="IPR015421">
    <property type="entry name" value="PyrdxlP-dep_Trfase_major"/>
</dbReference>
<dbReference type="InterPro" id="IPR015422">
    <property type="entry name" value="PyrdxlP-dep_Trfase_small"/>
</dbReference>
<dbReference type="PANTHER" id="PTHR48097:SF5">
    <property type="entry name" value="LOW SPECIFICITY L-THREONINE ALDOLASE"/>
    <property type="match status" value="1"/>
</dbReference>
<keyword evidence="3" id="KW-0663">Pyridoxal phosphate</keyword>
<sequence>MEHVTDELNPLHDPSRRGFASDNYSGIHSEVLAAIVRANGGHQVAYGDDVYTAELQRVFREHFGERAEAYPVFNGTGANVIALQSVTARWEAVVCASTAHINVDEGGAPEHVGGLKLHTVDTPDGKLTPALLDTLPQDKTGDEHYAQPRVVSITQTTELGTAYTADEIKAIADYAHDRDWVLHVDGSRLSNAAATLELPFRAFTTDVGVDILSFGGTKNGLMVGEAVLVLNPDAVRGAKYLRKTSMQLASKMRFISAQLIALLSDDLYLRNARHANAMARRLADAVRDLPGLTIARPVQANSVFPVLPVEVSRRLMKTFPFYFWDEAAGEVRWMCGFDTTEADIDAFVAAIRSELGSRKNP</sequence>
<protein>
    <submittedName>
        <fullName evidence="5">Threonine aldolase</fullName>
    </submittedName>
</protein>
<dbReference type="SUPFAM" id="SSF53383">
    <property type="entry name" value="PLP-dependent transferases"/>
    <property type="match status" value="1"/>
</dbReference>
<evidence type="ECO:0000256" key="2">
    <source>
        <dbReference type="ARBA" id="ARBA00006966"/>
    </source>
</evidence>
<dbReference type="CDD" id="cd06502">
    <property type="entry name" value="TA_like"/>
    <property type="match status" value="1"/>
</dbReference>
<comment type="similarity">
    <text evidence="2">Belongs to the threonine aldolase family.</text>
</comment>
<evidence type="ECO:0000313" key="6">
    <source>
        <dbReference type="Proteomes" id="UP000037397"/>
    </source>
</evidence>
<dbReference type="InterPro" id="IPR001597">
    <property type="entry name" value="ArAA_b-elim_lyase/Thr_aldolase"/>
</dbReference>
<gene>
    <name evidence="5" type="ORF">VV01_15170</name>
</gene>
<dbReference type="InterPro" id="IPR015424">
    <property type="entry name" value="PyrdxlP-dep_Trfase"/>
</dbReference>
<dbReference type="Gene3D" id="3.40.640.10">
    <property type="entry name" value="Type I PLP-dependent aspartate aminotransferase-like (Major domain)"/>
    <property type="match status" value="1"/>
</dbReference>
<dbReference type="Pfam" id="PF01212">
    <property type="entry name" value="Beta_elim_lyase"/>
    <property type="match status" value="1"/>
</dbReference>
<dbReference type="Proteomes" id="UP000037397">
    <property type="component" value="Unassembled WGS sequence"/>
</dbReference>
<feature type="domain" description="Aromatic amino acid beta-eliminating lyase/threonine aldolase" evidence="4">
    <location>
        <begin position="19"/>
        <end position="304"/>
    </location>
</feature>
<evidence type="ECO:0000259" key="4">
    <source>
        <dbReference type="Pfam" id="PF01212"/>
    </source>
</evidence>
<name>A0A0L6CPR8_9MICO</name>
<comment type="cofactor">
    <cofactor evidence="1">
        <name>pyridoxal 5'-phosphate</name>
        <dbReference type="ChEBI" id="CHEBI:597326"/>
    </cofactor>
</comment>
<dbReference type="EMBL" id="LAIR01000002">
    <property type="protein sequence ID" value="KNX39513.1"/>
    <property type="molecule type" value="Genomic_DNA"/>
</dbReference>
<dbReference type="AlphaFoldDB" id="A0A0L6CPR8"/>
<dbReference type="PANTHER" id="PTHR48097">
    <property type="entry name" value="L-THREONINE ALDOLASE-RELATED"/>
    <property type="match status" value="1"/>
</dbReference>
<dbReference type="PATRIC" id="fig|1631356.3.peg.3006"/>
<accession>A0A0L6CPR8</accession>
<comment type="caution">
    <text evidence="5">The sequence shown here is derived from an EMBL/GenBank/DDBJ whole genome shotgun (WGS) entry which is preliminary data.</text>
</comment>
<reference evidence="6" key="1">
    <citation type="submission" date="2015-03" db="EMBL/GenBank/DDBJ databases">
        <title>Luteipulveratus halotolerans sp. nov., a novel actinobacterium (Dermacoccaceae) from Sarawak, Malaysia.</title>
        <authorList>
            <person name="Juboi H."/>
            <person name="Basik A."/>
            <person name="Shamsul S.S."/>
            <person name="Arnold P."/>
            <person name="Schmitt E.K."/>
            <person name="Sanglier J.-J."/>
            <person name="Yeo T."/>
        </authorList>
    </citation>
    <scope>NUCLEOTIDE SEQUENCE [LARGE SCALE GENOMIC DNA]</scope>
    <source>
        <strain evidence="6">C296001</strain>
    </source>
</reference>
<keyword evidence="6" id="KW-1185">Reference proteome</keyword>
<dbReference type="GO" id="GO:0006520">
    <property type="term" value="P:amino acid metabolic process"/>
    <property type="evidence" value="ECO:0007669"/>
    <property type="project" value="InterPro"/>
</dbReference>
<dbReference type="Gene3D" id="3.90.1150.10">
    <property type="entry name" value="Aspartate Aminotransferase, domain 1"/>
    <property type="match status" value="1"/>
</dbReference>
<evidence type="ECO:0000313" key="5">
    <source>
        <dbReference type="EMBL" id="KNX39513.1"/>
    </source>
</evidence>
<proteinExistence type="inferred from homology"/>
<dbReference type="STRING" id="1631356.VV01_15170"/>